<name>A0AA88SM79_TACVA</name>
<evidence type="ECO:0000313" key="2">
    <source>
        <dbReference type="EMBL" id="KAK2836370.1"/>
    </source>
</evidence>
<gene>
    <name evidence="2" type="ORF">Q7C36_014239</name>
</gene>
<evidence type="ECO:0000313" key="3">
    <source>
        <dbReference type="Proteomes" id="UP001187315"/>
    </source>
</evidence>
<accession>A0AA88SM79</accession>
<organism evidence="2 3">
    <name type="scientific">Tachysurus vachellii</name>
    <name type="common">Darkbarbel catfish</name>
    <name type="synonym">Pelteobagrus vachellii</name>
    <dbReference type="NCBI Taxonomy" id="175792"/>
    <lineage>
        <taxon>Eukaryota</taxon>
        <taxon>Metazoa</taxon>
        <taxon>Chordata</taxon>
        <taxon>Craniata</taxon>
        <taxon>Vertebrata</taxon>
        <taxon>Euteleostomi</taxon>
        <taxon>Actinopterygii</taxon>
        <taxon>Neopterygii</taxon>
        <taxon>Teleostei</taxon>
        <taxon>Ostariophysi</taxon>
        <taxon>Siluriformes</taxon>
        <taxon>Bagridae</taxon>
        <taxon>Tachysurus</taxon>
    </lineage>
</organism>
<feature type="compositionally biased region" description="Basic and acidic residues" evidence="1">
    <location>
        <begin position="149"/>
        <end position="160"/>
    </location>
</feature>
<proteinExistence type="predicted"/>
<feature type="region of interest" description="Disordered" evidence="1">
    <location>
        <begin position="133"/>
        <end position="160"/>
    </location>
</feature>
<sequence>MDVRLVRAVSGEVCCGLNSTAFPRCHFNTPVHREGRILSPNRANQCEAPRSEANSSPELRSRHTLLICIPSTKSQLGGILVNPASRLAPPFPVLHRRLAQAAAGRRSAACQHAQAVGKFCWFPLAPERISQSGGTTVSGAALNGAIGRGDGRSVRERVNL</sequence>
<dbReference type="EMBL" id="JAVHJS010000014">
    <property type="protein sequence ID" value="KAK2836370.1"/>
    <property type="molecule type" value="Genomic_DNA"/>
</dbReference>
<protein>
    <submittedName>
        <fullName evidence="2">Uncharacterized protein</fullName>
    </submittedName>
</protein>
<dbReference type="Proteomes" id="UP001187315">
    <property type="component" value="Unassembled WGS sequence"/>
</dbReference>
<dbReference type="AlphaFoldDB" id="A0AA88SM79"/>
<keyword evidence="3" id="KW-1185">Reference proteome</keyword>
<reference evidence="2" key="1">
    <citation type="submission" date="2023-08" db="EMBL/GenBank/DDBJ databases">
        <title>Pelteobagrus vachellii genome.</title>
        <authorList>
            <person name="Liu H."/>
        </authorList>
    </citation>
    <scope>NUCLEOTIDE SEQUENCE</scope>
    <source>
        <strain evidence="2">PRFRI_2022a</strain>
        <tissue evidence="2">Muscle</tissue>
    </source>
</reference>
<comment type="caution">
    <text evidence="2">The sequence shown here is derived from an EMBL/GenBank/DDBJ whole genome shotgun (WGS) entry which is preliminary data.</text>
</comment>
<evidence type="ECO:0000256" key="1">
    <source>
        <dbReference type="SAM" id="MobiDB-lite"/>
    </source>
</evidence>